<dbReference type="AlphaFoldDB" id="A0A8J5N7Y9"/>
<dbReference type="GO" id="GO:0043171">
    <property type="term" value="P:peptide catabolic process"/>
    <property type="evidence" value="ECO:0007669"/>
    <property type="project" value="TreeGrafter"/>
</dbReference>
<evidence type="ECO:0000259" key="2">
    <source>
        <dbReference type="Pfam" id="PF11838"/>
    </source>
</evidence>
<dbReference type="GO" id="GO:0008270">
    <property type="term" value="F:zinc ion binding"/>
    <property type="evidence" value="ECO:0007669"/>
    <property type="project" value="TreeGrafter"/>
</dbReference>
<organism evidence="3 4">
    <name type="scientific">Homarus americanus</name>
    <name type="common">American lobster</name>
    <dbReference type="NCBI Taxonomy" id="6706"/>
    <lineage>
        <taxon>Eukaryota</taxon>
        <taxon>Metazoa</taxon>
        <taxon>Ecdysozoa</taxon>
        <taxon>Arthropoda</taxon>
        <taxon>Crustacea</taxon>
        <taxon>Multicrustacea</taxon>
        <taxon>Malacostraca</taxon>
        <taxon>Eumalacostraca</taxon>
        <taxon>Eucarida</taxon>
        <taxon>Decapoda</taxon>
        <taxon>Pleocyemata</taxon>
        <taxon>Astacidea</taxon>
        <taxon>Nephropoidea</taxon>
        <taxon>Nephropidae</taxon>
        <taxon>Homarus</taxon>
    </lineage>
</organism>
<gene>
    <name evidence="3" type="primary">ANPEPn-L10</name>
    <name evidence="3" type="ORF">Hamer_G026623</name>
</gene>
<evidence type="ECO:0000313" key="3">
    <source>
        <dbReference type="EMBL" id="KAG7175475.1"/>
    </source>
</evidence>
<dbReference type="GO" id="GO:0070006">
    <property type="term" value="F:metalloaminopeptidase activity"/>
    <property type="evidence" value="ECO:0007669"/>
    <property type="project" value="TreeGrafter"/>
</dbReference>
<dbReference type="GO" id="GO:0042277">
    <property type="term" value="F:peptide binding"/>
    <property type="evidence" value="ECO:0007669"/>
    <property type="project" value="TreeGrafter"/>
</dbReference>
<dbReference type="InterPro" id="IPR024571">
    <property type="entry name" value="ERAP1-like_C_dom"/>
</dbReference>
<keyword evidence="3" id="KW-0031">Aminopeptidase</keyword>
<dbReference type="Pfam" id="PF11838">
    <property type="entry name" value="ERAP1_C"/>
    <property type="match status" value="1"/>
</dbReference>
<comment type="caution">
    <text evidence="3">The sequence shown here is derived from an EMBL/GenBank/DDBJ whole genome shotgun (WGS) entry which is preliminary data.</text>
</comment>
<dbReference type="EMBL" id="JAHLQT010006006">
    <property type="protein sequence ID" value="KAG7175475.1"/>
    <property type="molecule type" value="Genomic_DNA"/>
</dbReference>
<dbReference type="GO" id="GO:0016020">
    <property type="term" value="C:membrane"/>
    <property type="evidence" value="ECO:0007669"/>
    <property type="project" value="TreeGrafter"/>
</dbReference>
<dbReference type="GO" id="GO:0005737">
    <property type="term" value="C:cytoplasm"/>
    <property type="evidence" value="ECO:0007669"/>
    <property type="project" value="TreeGrafter"/>
</dbReference>
<feature type="domain" description="ERAP1-like C-terminal" evidence="2">
    <location>
        <begin position="4"/>
        <end position="113"/>
    </location>
</feature>
<dbReference type="GO" id="GO:0006508">
    <property type="term" value="P:proteolysis"/>
    <property type="evidence" value="ECO:0007669"/>
    <property type="project" value="TreeGrafter"/>
</dbReference>
<name>A0A8J5N7Y9_HOMAM</name>
<keyword evidence="3" id="KW-0645">Protease</keyword>
<protein>
    <submittedName>
        <fullName evidence="3">Aminopeptidase N-like 10</fullName>
    </submittedName>
</protein>
<dbReference type="Proteomes" id="UP000747542">
    <property type="component" value="Unassembled WGS sequence"/>
</dbReference>
<keyword evidence="4" id="KW-1185">Reference proteome</keyword>
<proteinExistence type="inferred from homology"/>
<dbReference type="PANTHER" id="PTHR11533">
    <property type="entry name" value="PROTEASE M1 ZINC METALLOPROTEASE"/>
    <property type="match status" value="1"/>
</dbReference>
<dbReference type="PANTHER" id="PTHR11533:SF294">
    <property type="entry name" value="THYROTROPIN-RELEASING HORMONE-DEGRADING ECTOENZYME"/>
    <property type="match status" value="1"/>
</dbReference>
<accession>A0A8J5N7Y9</accession>
<dbReference type="GO" id="GO:0005615">
    <property type="term" value="C:extracellular space"/>
    <property type="evidence" value="ECO:0007669"/>
    <property type="project" value="TreeGrafter"/>
</dbReference>
<reference evidence="3" key="1">
    <citation type="journal article" date="2021" name="Sci. Adv.">
        <title>The American lobster genome reveals insights on longevity, neural, and immune adaptations.</title>
        <authorList>
            <person name="Polinski J.M."/>
            <person name="Zimin A.V."/>
            <person name="Clark K.F."/>
            <person name="Kohn A.B."/>
            <person name="Sadowski N."/>
            <person name="Timp W."/>
            <person name="Ptitsyn A."/>
            <person name="Khanna P."/>
            <person name="Romanova D.Y."/>
            <person name="Williams P."/>
            <person name="Greenwood S.J."/>
            <person name="Moroz L.L."/>
            <person name="Walt D.R."/>
            <person name="Bodnar A.G."/>
        </authorList>
    </citation>
    <scope>NUCLEOTIDE SEQUENCE</scope>
    <source>
        <strain evidence="3">GMGI-L3</strain>
    </source>
</reference>
<evidence type="ECO:0000256" key="1">
    <source>
        <dbReference type="ARBA" id="ARBA00010136"/>
    </source>
</evidence>
<evidence type="ECO:0000313" key="4">
    <source>
        <dbReference type="Proteomes" id="UP000747542"/>
    </source>
</evidence>
<dbReference type="Gene3D" id="1.25.50.20">
    <property type="match status" value="1"/>
</dbReference>
<keyword evidence="3" id="KW-0378">Hydrolase</keyword>
<sequence length="145" mass="16509">MFRSISPNLKSTVYCTGIAQGGEVEWEAAWSRYLTSNTPAEKTQLLAALGCTKHTGILSRYLDMAFTEGSGIRKADSILVLNAVAENDVGHSLAWHYLTRRWQYITSYYALQQALESTNHNIAWINNNYDVIVRWLHDNGYKEVY</sequence>
<comment type="similarity">
    <text evidence="1">Belongs to the peptidase M1 family.</text>
</comment>
<dbReference type="InterPro" id="IPR050344">
    <property type="entry name" value="Peptidase_M1_aminopeptidases"/>
</dbReference>